<sequence>MSQFDEAAKRLNLAPRQGDLDCRIIESANELIQTHLKLSNSSQDDSIQNLLALAEKTNCFIQLLVETSSYKNWAIGWIIEMEILEFDKALSELLKSCYLGETHLYWQPK</sequence>
<dbReference type="AlphaFoldDB" id="A0A0D8HD96"/>
<protein>
    <submittedName>
        <fullName evidence="1">Uncharacterized protein</fullName>
    </submittedName>
</protein>
<dbReference type="EMBL" id="JXYS01000111">
    <property type="protein sequence ID" value="KJF15920.1"/>
    <property type="molecule type" value="Genomic_DNA"/>
</dbReference>
<name>A0A0D8HD96_9ACTN</name>
<dbReference type="RefSeq" id="WP_052606914.1">
    <property type="nucleotide sequence ID" value="NZ_JXYS01000111.1"/>
</dbReference>
<evidence type="ECO:0000313" key="1">
    <source>
        <dbReference type="EMBL" id="KJF15920.1"/>
    </source>
</evidence>
<accession>A0A0D8HD96</accession>
<evidence type="ECO:0000313" key="2">
    <source>
        <dbReference type="Proteomes" id="UP000032360"/>
    </source>
</evidence>
<gene>
    <name evidence="1" type="ORF">AXFE_32530</name>
</gene>
<dbReference type="Proteomes" id="UP000032360">
    <property type="component" value="Unassembled WGS sequence"/>
</dbReference>
<reference evidence="1 2" key="1">
    <citation type="submission" date="2015-01" db="EMBL/GenBank/DDBJ databases">
        <title>Draft genome of the acidophilic iron oxidizer Acidithrix ferrooxidans strain Py-F3.</title>
        <authorList>
            <person name="Poehlein A."/>
            <person name="Eisen S."/>
            <person name="Schloemann M."/>
            <person name="Johnson B.D."/>
            <person name="Daniel R."/>
            <person name="Muehling M."/>
        </authorList>
    </citation>
    <scope>NUCLEOTIDE SEQUENCE [LARGE SCALE GENOMIC DNA]</scope>
    <source>
        <strain evidence="1 2">Py-F3</strain>
    </source>
</reference>
<proteinExistence type="predicted"/>
<organism evidence="1 2">
    <name type="scientific">Acidithrix ferrooxidans</name>
    <dbReference type="NCBI Taxonomy" id="1280514"/>
    <lineage>
        <taxon>Bacteria</taxon>
        <taxon>Bacillati</taxon>
        <taxon>Actinomycetota</taxon>
        <taxon>Acidimicrobiia</taxon>
        <taxon>Acidimicrobiales</taxon>
        <taxon>Acidimicrobiaceae</taxon>
        <taxon>Acidithrix</taxon>
    </lineage>
</organism>
<comment type="caution">
    <text evidence="1">The sequence shown here is derived from an EMBL/GenBank/DDBJ whole genome shotgun (WGS) entry which is preliminary data.</text>
</comment>
<keyword evidence="2" id="KW-1185">Reference proteome</keyword>